<feature type="compositionally biased region" description="Low complexity" evidence="1">
    <location>
        <begin position="124"/>
        <end position="180"/>
    </location>
</feature>
<feature type="region of interest" description="Disordered" evidence="1">
    <location>
        <begin position="1"/>
        <end position="34"/>
    </location>
</feature>
<evidence type="ECO:0000256" key="2">
    <source>
        <dbReference type="SAM" id="Phobius"/>
    </source>
</evidence>
<dbReference type="EMBL" id="MU839827">
    <property type="protein sequence ID" value="KAK1760864.1"/>
    <property type="molecule type" value="Genomic_DNA"/>
</dbReference>
<feature type="compositionally biased region" description="Pro residues" evidence="1">
    <location>
        <begin position="181"/>
        <end position="197"/>
    </location>
</feature>
<keyword evidence="2" id="KW-1133">Transmembrane helix</keyword>
<proteinExistence type="predicted"/>
<feature type="compositionally biased region" description="Low complexity" evidence="1">
    <location>
        <begin position="256"/>
        <end position="269"/>
    </location>
</feature>
<feature type="compositionally biased region" description="Basic and acidic residues" evidence="1">
    <location>
        <begin position="1"/>
        <end position="10"/>
    </location>
</feature>
<feature type="region of interest" description="Disordered" evidence="1">
    <location>
        <begin position="117"/>
        <end position="274"/>
    </location>
</feature>
<evidence type="ECO:0000256" key="1">
    <source>
        <dbReference type="SAM" id="MobiDB-lite"/>
    </source>
</evidence>
<protein>
    <submittedName>
        <fullName evidence="3">Uncharacterized protein</fullName>
    </submittedName>
</protein>
<keyword evidence="4" id="KW-1185">Reference proteome</keyword>
<feature type="transmembrane region" description="Helical" evidence="2">
    <location>
        <begin position="43"/>
        <end position="66"/>
    </location>
</feature>
<comment type="caution">
    <text evidence="3">The sequence shown here is derived from an EMBL/GenBank/DDBJ whole genome shotgun (WGS) entry which is preliminary data.</text>
</comment>
<dbReference type="Proteomes" id="UP001239445">
    <property type="component" value="Unassembled WGS sequence"/>
</dbReference>
<keyword evidence="2" id="KW-0472">Membrane</keyword>
<keyword evidence="2" id="KW-0812">Transmembrane</keyword>
<reference evidence="3" key="1">
    <citation type="submission" date="2023-06" db="EMBL/GenBank/DDBJ databases">
        <title>Genome-scale phylogeny and comparative genomics of the fungal order Sordariales.</title>
        <authorList>
            <consortium name="Lawrence Berkeley National Laboratory"/>
            <person name="Hensen N."/>
            <person name="Bonometti L."/>
            <person name="Westerberg I."/>
            <person name="Brannstrom I.O."/>
            <person name="Guillou S."/>
            <person name="Cros-Aarteil S."/>
            <person name="Calhoun S."/>
            <person name="Haridas S."/>
            <person name="Kuo A."/>
            <person name="Mondo S."/>
            <person name="Pangilinan J."/>
            <person name="Riley R."/>
            <person name="Labutti K."/>
            <person name="Andreopoulos B."/>
            <person name="Lipzen A."/>
            <person name="Chen C."/>
            <person name="Yanf M."/>
            <person name="Daum C."/>
            <person name="Ng V."/>
            <person name="Clum A."/>
            <person name="Steindorff A."/>
            <person name="Ohm R."/>
            <person name="Martin F."/>
            <person name="Silar P."/>
            <person name="Natvig D."/>
            <person name="Lalanne C."/>
            <person name="Gautier V."/>
            <person name="Ament-Velasquez S.L."/>
            <person name="Kruys A."/>
            <person name="Hutchinson M.I."/>
            <person name="Powell A.J."/>
            <person name="Barry K."/>
            <person name="Miller A.N."/>
            <person name="Grigoriev I.V."/>
            <person name="Debuchy R."/>
            <person name="Gladieux P."/>
            <person name="Thoren M.H."/>
            <person name="Johannesson H."/>
        </authorList>
    </citation>
    <scope>NUCLEOTIDE SEQUENCE</scope>
    <source>
        <strain evidence="3">PSN4</strain>
    </source>
</reference>
<dbReference type="AlphaFoldDB" id="A0AAJ0BPQ5"/>
<gene>
    <name evidence="3" type="ORF">QBC47DRAFT_16445</name>
</gene>
<name>A0AAJ0BPQ5_9PEZI</name>
<feature type="compositionally biased region" description="Polar residues" evidence="1">
    <location>
        <begin position="222"/>
        <end position="251"/>
    </location>
</feature>
<sequence>MESQPHDKQQRTMPCPPEKSAFQAAQVPTGQNRGSERRSIRRLVLATCLFLVLLVVTTTSGPVRLWRGLHCHGRGAAEVVTGPEAEATAFSTLLHKYFPGRYQHSVWPAGETSVARVARRQDNSTSSSSSSSSSSSTPSSSSSSTSKSSSSSSSSSSPPARNDGSSSSSSSSSSANNPGTTPDPTPTPSPTPSPTPGPSATANDNPTPPPGTSSPTPDNRAPNPTGTTGAAVSSDQGAKTTQAPADNSDPSNVVDGGTTLTRLTTLPGGSVVPEAPRVTRSSKEIVTTLTSTLPNGSVVVVTQTSVVPADPVVTGDVGGANAPSLHNDASRQGGVVMLMGLVGVAAGAVLA</sequence>
<organism evidence="3 4">
    <name type="scientific">Echria macrotheca</name>
    <dbReference type="NCBI Taxonomy" id="438768"/>
    <lineage>
        <taxon>Eukaryota</taxon>
        <taxon>Fungi</taxon>
        <taxon>Dikarya</taxon>
        <taxon>Ascomycota</taxon>
        <taxon>Pezizomycotina</taxon>
        <taxon>Sordariomycetes</taxon>
        <taxon>Sordariomycetidae</taxon>
        <taxon>Sordariales</taxon>
        <taxon>Schizotheciaceae</taxon>
        <taxon>Echria</taxon>
    </lineage>
</organism>
<evidence type="ECO:0000313" key="3">
    <source>
        <dbReference type="EMBL" id="KAK1760864.1"/>
    </source>
</evidence>
<accession>A0AAJ0BPQ5</accession>
<evidence type="ECO:0000313" key="4">
    <source>
        <dbReference type="Proteomes" id="UP001239445"/>
    </source>
</evidence>